<gene>
    <name evidence="1" type="ORF">PRZ03_08895</name>
</gene>
<dbReference type="InterPro" id="IPR029033">
    <property type="entry name" value="His_PPase_superfam"/>
</dbReference>
<dbReference type="Gene3D" id="3.40.50.1240">
    <property type="entry name" value="Phosphoglycerate mutase-like"/>
    <property type="match status" value="1"/>
</dbReference>
<protein>
    <submittedName>
        <fullName evidence="1">Histidine phosphatase family protein</fullName>
    </submittedName>
</protein>
<reference evidence="1 2" key="1">
    <citation type="submission" date="2022-10" db="EMBL/GenBank/DDBJ databases">
        <title>Paucibacter sp. hw1 Genome sequencing.</title>
        <authorList>
            <person name="Park S."/>
        </authorList>
    </citation>
    <scope>NUCLEOTIDE SEQUENCE [LARGE SCALE GENOMIC DNA]</scope>
    <source>
        <strain evidence="2">hw1</strain>
    </source>
</reference>
<dbReference type="Proteomes" id="UP001221189">
    <property type="component" value="Unassembled WGS sequence"/>
</dbReference>
<dbReference type="InterPro" id="IPR013078">
    <property type="entry name" value="His_Pase_superF_clade-1"/>
</dbReference>
<accession>A0ABT5KCS8</accession>
<sequence>MSSEGLWVWRHARPDGATGRCIGAGTDLPVHWRRSKRLARRIQKLAQRERLPKIIYSSPLRRCAEVGAWLKAWGWRHQQDSALLELDFGAWDGRAWEQIARAEVDAWVADFVAYAPGDGETLAELLVRAGNWQPQAGACLVISHGGWMLARRWRAEQGQVLPTAAIWPKPPRYGDLWRL</sequence>
<dbReference type="SUPFAM" id="SSF53254">
    <property type="entry name" value="Phosphoglycerate mutase-like"/>
    <property type="match status" value="1"/>
</dbReference>
<comment type="caution">
    <text evidence="1">The sequence shown here is derived from an EMBL/GenBank/DDBJ whole genome shotgun (WGS) entry which is preliminary data.</text>
</comment>
<keyword evidence="2" id="KW-1185">Reference proteome</keyword>
<dbReference type="RefSeq" id="WP_273599973.1">
    <property type="nucleotide sequence ID" value="NZ_JAQQXT010000004.1"/>
</dbReference>
<dbReference type="Pfam" id="PF00300">
    <property type="entry name" value="His_Phos_1"/>
    <property type="match status" value="1"/>
</dbReference>
<evidence type="ECO:0000313" key="1">
    <source>
        <dbReference type="EMBL" id="MDC8771683.1"/>
    </source>
</evidence>
<name>A0ABT5KCS8_9BURK</name>
<proteinExistence type="predicted"/>
<dbReference type="EMBL" id="JAQQXT010000004">
    <property type="protein sequence ID" value="MDC8771683.1"/>
    <property type="molecule type" value="Genomic_DNA"/>
</dbReference>
<evidence type="ECO:0000313" key="2">
    <source>
        <dbReference type="Proteomes" id="UP001221189"/>
    </source>
</evidence>
<dbReference type="SMART" id="SM00855">
    <property type="entry name" value="PGAM"/>
    <property type="match status" value="1"/>
</dbReference>
<organism evidence="1 2">
    <name type="scientific">Roseateles albus</name>
    <dbReference type="NCBI Taxonomy" id="2987525"/>
    <lineage>
        <taxon>Bacteria</taxon>
        <taxon>Pseudomonadati</taxon>
        <taxon>Pseudomonadota</taxon>
        <taxon>Betaproteobacteria</taxon>
        <taxon>Burkholderiales</taxon>
        <taxon>Sphaerotilaceae</taxon>
        <taxon>Roseateles</taxon>
    </lineage>
</organism>